<evidence type="ECO:0000256" key="12">
    <source>
        <dbReference type="HAMAP-Rule" id="MF_00983"/>
    </source>
</evidence>
<dbReference type="InterPro" id="IPR001650">
    <property type="entry name" value="Helicase_C-like"/>
</dbReference>
<dbReference type="Pfam" id="PF18074">
    <property type="entry name" value="PriA_C"/>
    <property type="match status" value="1"/>
</dbReference>
<dbReference type="GO" id="GO:0006310">
    <property type="term" value="P:DNA recombination"/>
    <property type="evidence" value="ECO:0007669"/>
    <property type="project" value="InterPro"/>
</dbReference>
<evidence type="ECO:0000256" key="1">
    <source>
        <dbReference type="ARBA" id="ARBA00022515"/>
    </source>
</evidence>
<feature type="binding site" evidence="12">
    <location>
        <position position="483"/>
    </location>
    <ligand>
        <name>Zn(2+)</name>
        <dbReference type="ChEBI" id="CHEBI:29105"/>
        <label>2</label>
    </ligand>
</feature>
<dbReference type="AlphaFoldDB" id="E3I0G8"/>
<dbReference type="KEGG" id="rva:Rvan_3083"/>
<dbReference type="InterPro" id="IPR011545">
    <property type="entry name" value="DEAD/DEAH_box_helicase_dom"/>
</dbReference>
<keyword evidence="16" id="KW-1185">Reference proteome</keyword>
<keyword evidence="4 12" id="KW-0547">Nucleotide-binding</keyword>
<dbReference type="InterPro" id="IPR027417">
    <property type="entry name" value="P-loop_NTPase"/>
</dbReference>
<comment type="cofactor">
    <cofactor evidence="12">
        <name>Zn(2+)</name>
        <dbReference type="ChEBI" id="CHEBI:29105"/>
    </cofactor>
    <text evidence="12">Binds 2 zinc ions per subunit.</text>
</comment>
<feature type="domain" description="Helicase ATP-binding" evidence="14">
    <location>
        <begin position="225"/>
        <end position="392"/>
    </location>
</feature>
<dbReference type="GO" id="GO:0043138">
    <property type="term" value="F:3'-5' DNA helicase activity"/>
    <property type="evidence" value="ECO:0007669"/>
    <property type="project" value="UniProtKB-EC"/>
</dbReference>
<dbReference type="SMART" id="SM00487">
    <property type="entry name" value="DEXDc"/>
    <property type="match status" value="1"/>
</dbReference>
<feature type="binding site" evidence="12">
    <location>
        <position position="480"/>
    </location>
    <ligand>
        <name>Zn(2+)</name>
        <dbReference type="ChEBI" id="CHEBI:29105"/>
        <label>2</label>
    </ligand>
</feature>
<dbReference type="GO" id="GO:0003677">
    <property type="term" value="F:DNA binding"/>
    <property type="evidence" value="ECO:0007669"/>
    <property type="project" value="UniProtKB-UniRule"/>
</dbReference>
<dbReference type="SMART" id="SM00490">
    <property type="entry name" value="HELICc"/>
    <property type="match status" value="1"/>
</dbReference>
<name>E3I0G8_RHOVT</name>
<dbReference type="InterPro" id="IPR041222">
    <property type="entry name" value="PriA_3primeBD"/>
</dbReference>
<dbReference type="InterPro" id="IPR005259">
    <property type="entry name" value="PriA"/>
</dbReference>
<keyword evidence="2 12" id="KW-0235">DNA replication</keyword>
<feature type="binding site" evidence="12">
    <location>
        <position position="465"/>
    </location>
    <ligand>
        <name>Zn(2+)</name>
        <dbReference type="ChEBI" id="CHEBI:29105"/>
        <label>2</label>
    </ligand>
</feature>
<dbReference type="CDD" id="cd17929">
    <property type="entry name" value="DEXHc_priA"/>
    <property type="match status" value="1"/>
</dbReference>
<dbReference type="OrthoDB" id="9759544at2"/>
<comment type="catalytic activity">
    <reaction evidence="12">
        <text>Couples ATP hydrolysis with the unwinding of duplex DNA by translocating in the 3'-5' direction.</text>
        <dbReference type="EC" id="5.6.2.4"/>
    </reaction>
</comment>
<dbReference type="GO" id="GO:1990077">
    <property type="term" value="C:primosome complex"/>
    <property type="evidence" value="ECO:0007669"/>
    <property type="project" value="UniProtKB-UniRule"/>
</dbReference>
<dbReference type="HAMAP" id="MF_00983">
    <property type="entry name" value="PriA"/>
    <property type="match status" value="1"/>
</dbReference>
<evidence type="ECO:0000256" key="9">
    <source>
        <dbReference type="ARBA" id="ARBA00023125"/>
    </source>
</evidence>
<evidence type="ECO:0000256" key="2">
    <source>
        <dbReference type="ARBA" id="ARBA00022705"/>
    </source>
</evidence>
<dbReference type="GO" id="GO:0006269">
    <property type="term" value="P:DNA replication, synthesis of primer"/>
    <property type="evidence" value="ECO:0007669"/>
    <property type="project" value="UniProtKB-KW"/>
</dbReference>
<keyword evidence="9 12" id="KW-0238">DNA-binding</keyword>
<dbReference type="GO" id="GO:0005524">
    <property type="term" value="F:ATP binding"/>
    <property type="evidence" value="ECO:0007669"/>
    <property type="project" value="UniProtKB-UniRule"/>
</dbReference>
<dbReference type="Pfam" id="PF00271">
    <property type="entry name" value="Helicase_C"/>
    <property type="match status" value="1"/>
</dbReference>
<keyword evidence="6 12" id="KW-0347">Helicase</keyword>
<comment type="subunit">
    <text evidence="12">Component of the replication restart primosome.</text>
</comment>
<dbReference type="STRING" id="648757.Rvan_3083"/>
<dbReference type="Proteomes" id="UP000001399">
    <property type="component" value="Chromosome"/>
</dbReference>
<feature type="binding site" evidence="12">
    <location>
        <position position="493"/>
    </location>
    <ligand>
        <name>Zn(2+)</name>
        <dbReference type="ChEBI" id="CHEBI:29105"/>
        <label>1</label>
    </ligand>
</feature>
<evidence type="ECO:0000256" key="6">
    <source>
        <dbReference type="ARBA" id="ARBA00022806"/>
    </source>
</evidence>
<dbReference type="Pfam" id="PF17764">
    <property type="entry name" value="PriA_3primeBD"/>
    <property type="match status" value="1"/>
</dbReference>
<dbReference type="Gene3D" id="3.40.1440.60">
    <property type="entry name" value="PriA, 3(prime) DNA-binding domain"/>
    <property type="match status" value="1"/>
</dbReference>
<comment type="function">
    <text evidence="12">Initiates the restart of stalled replication forks, which reloads the replicative helicase on sites other than the origin of replication. Recognizes and binds to abandoned replication forks and remodels them to uncover a helicase loading site. Promotes assembly of the primosome at these replication forks.</text>
</comment>
<evidence type="ECO:0000256" key="3">
    <source>
        <dbReference type="ARBA" id="ARBA00022723"/>
    </source>
</evidence>
<evidence type="ECO:0000313" key="15">
    <source>
        <dbReference type="EMBL" id="ADP72286.1"/>
    </source>
</evidence>
<dbReference type="PANTHER" id="PTHR30580">
    <property type="entry name" value="PRIMOSOMAL PROTEIN N"/>
    <property type="match status" value="1"/>
</dbReference>
<keyword evidence="1 12" id="KW-0639">Primosome</keyword>
<evidence type="ECO:0000256" key="8">
    <source>
        <dbReference type="ARBA" id="ARBA00022840"/>
    </source>
</evidence>
<evidence type="ECO:0000256" key="13">
    <source>
        <dbReference type="SAM" id="MobiDB-lite"/>
    </source>
</evidence>
<dbReference type="RefSeq" id="WP_013420653.1">
    <property type="nucleotide sequence ID" value="NC_014664.1"/>
</dbReference>
<dbReference type="PANTHER" id="PTHR30580:SF0">
    <property type="entry name" value="PRIMOSOMAL PROTEIN N"/>
    <property type="match status" value="1"/>
</dbReference>
<evidence type="ECO:0000256" key="4">
    <source>
        <dbReference type="ARBA" id="ARBA00022741"/>
    </source>
</evidence>
<dbReference type="InterPro" id="IPR040498">
    <property type="entry name" value="PriA_CRR"/>
</dbReference>
<dbReference type="Pfam" id="PF18319">
    <property type="entry name" value="Zn_ribbon_PriA"/>
    <property type="match status" value="1"/>
</dbReference>
<protein>
    <recommendedName>
        <fullName evidence="12">Replication restart protein PriA</fullName>
    </recommendedName>
    <alternativeName>
        <fullName evidence="12">ATP-dependent DNA helicase PriA</fullName>
        <ecNumber evidence="12">5.6.2.4</ecNumber>
    </alternativeName>
    <alternativeName>
        <fullName evidence="12">DNA 3'-5' helicase PriA</fullName>
    </alternativeName>
</protein>
<dbReference type="eggNOG" id="COG1198">
    <property type="taxonomic scope" value="Bacteria"/>
</dbReference>
<dbReference type="EC" id="5.6.2.4" evidence="12"/>
<dbReference type="FunFam" id="3.40.50.300:FF:000489">
    <property type="entry name" value="Primosome assembly protein PriA"/>
    <property type="match status" value="1"/>
</dbReference>
<dbReference type="NCBIfam" id="NF004070">
    <property type="entry name" value="PRK05580.2-2"/>
    <property type="match status" value="1"/>
</dbReference>
<sequence length="745" mass="80554">MAPSDLPLFDADLPEPPARGASTRATVPVLLPLALDEPYTYEVPAGETLAPGDFVVVPLGPVKRIGVVWREASTRPVDPRKLKPVLARLDEVPPLPPLNLAFADWVAQYTLAPKGMVLQMMMSARLVFEAEEPRFGFRNGSGVPSRMTDARQRVLAAVADGAVWSKKRLMDAAGVSAAVIDGLAQAGALIRAELPRTRAFAPRPDFAFASLSDAQLTAAGALQQTIAEGGFSATLLDGVTGSGKTEVYFEAVAEALRHGERQVLILLPEIALTNQFLERFERRFGCRPGEWHSAVSPKERARVWRGVALGEVRVVCGARSALFLPFTDLGLIVVDEEHDPSFKQDDRVTYQARDMAVVRASLGKIPIVLASATPSVESIVNVQRGRYRHAVLPGRFSGNALPDVEAVDLRAVPPERGMWISEPLVGAVNEALAKGEQALLFLNRRGYAPLTLCRACGHRFTCPQCTAYLVEHRLRGRLICHHCGFSLPFPKACPSCHGEGTLAASGPGIERVTEEAQNRWPEARLAVLSSDLVPSTAALREILTRITEGDVDIVVGTQLVSKGHNFPKLSFVGVVDGDLSLATADPRAGERTFQLLHQVTGRAGRFGAPGRGLIQTHFPDHPVMRALVTGNREAFYEAEIGLREEAGYPPFGRLAALIVSGKTRYDAEGYARALALAAPEASRIQVLGPVEAPLAIIRGLHRQRLLVKAAREADLQAYLRAWLASVDAPRGGVTLHIDVDPHSFL</sequence>
<comment type="catalytic activity">
    <reaction evidence="11 12">
        <text>ATP + H2O = ADP + phosphate + H(+)</text>
        <dbReference type="Rhea" id="RHEA:13065"/>
        <dbReference type="ChEBI" id="CHEBI:15377"/>
        <dbReference type="ChEBI" id="CHEBI:15378"/>
        <dbReference type="ChEBI" id="CHEBI:30616"/>
        <dbReference type="ChEBI" id="CHEBI:43474"/>
        <dbReference type="ChEBI" id="CHEBI:456216"/>
        <dbReference type="EC" id="5.6.2.4"/>
    </reaction>
</comment>
<accession>E3I0G8</accession>
<evidence type="ECO:0000259" key="14">
    <source>
        <dbReference type="PROSITE" id="PS51192"/>
    </source>
</evidence>
<organism evidence="15 16">
    <name type="scientific">Rhodomicrobium vannielii (strain ATCC 17100 / DSM 162 / LMG 4299 / NCIMB 10020 / ATH 3.1.1)</name>
    <dbReference type="NCBI Taxonomy" id="648757"/>
    <lineage>
        <taxon>Bacteria</taxon>
        <taxon>Pseudomonadati</taxon>
        <taxon>Pseudomonadota</taxon>
        <taxon>Alphaproteobacteria</taxon>
        <taxon>Hyphomicrobiales</taxon>
        <taxon>Hyphomicrobiaceae</taxon>
        <taxon>Rhodomicrobium</taxon>
    </lineage>
</organism>
<evidence type="ECO:0000313" key="16">
    <source>
        <dbReference type="Proteomes" id="UP000001399"/>
    </source>
</evidence>
<keyword evidence="5 12" id="KW-0378">Hydrolase</keyword>
<keyword evidence="8 12" id="KW-0067">ATP-binding</keyword>
<dbReference type="Pfam" id="PF00270">
    <property type="entry name" value="DEAD"/>
    <property type="match status" value="1"/>
</dbReference>
<dbReference type="EMBL" id="CP002292">
    <property type="protein sequence ID" value="ADP72286.1"/>
    <property type="molecule type" value="Genomic_DNA"/>
</dbReference>
<dbReference type="InterPro" id="IPR041236">
    <property type="entry name" value="PriA_C"/>
</dbReference>
<dbReference type="GO" id="GO:0006302">
    <property type="term" value="P:double-strand break repair"/>
    <property type="evidence" value="ECO:0007669"/>
    <property type="project" value="InterPro"/>
</dbReference>
<dbReference type="PROSITE" id="PS51192">
    <property type="entry name" value="HELICASE_ATP_BIND_1"/>
    <property type="match status" value="1"/>
</dbReference>
<feature type="region of interest" description="Disordered" evidence="13">
    <location>
        <begin position="1"/>
        <end position="21"/>
    </location>
</feature>
<gene>
    <name evidence="12" type="primary">priA</name>
    <name evidence="15" type="ordered locus">Rvan_3083</name>
</gene>
<dbReference type="HOGENOM" id="CLU_013353_4_0_5"/>
<dbReference type="NCBIfam" id="TIGR00595">
    <property type="entry name" value="priA"/>
    <property type="match status" value="1"/>
</dbReference>
<dbReference type="InterPro" id="IPR014001">
    <property type="entry name" value="Helicase_ATP-bd"/>
</dbReference>
<evidence type="ECO:0000256" key="7">
    <source>
        <dbReference type="ARBA" id="ARBA00022833"/>
    </source>
</evidence>
<keyword evidence="3 12" id="KW-0479">Metal-binding</keyword>
<feature type="binding site" evidence="12">
    <location>
        <position position="496"/>
    </location>
    <ligand>
        <name>Zn(2+)</name>
        <dbReference type="ChEBI" id="CHEBI:29105"/>
        <label>1</label>
    </ligand>
</feature>
<evidence type="ECO:0000256" key="5">
    <source>
        <dbReference type="ARBA" id="ARBA00022801"/>
    </source>
</evidence>
<feature type="binding site" evidence="12">
    <location>
        <position position="456"/>
    </location>
    <ligand>
        <name>Zn(2+)</name>
        <dbReference type="ChEBI" id="CHEBI:29105"/>
        <label>1</label>
    </ligand>
</feature>
<evidence type="ECO:0000256" key="10">
    <source>
        <dbReference type="ARBA" id="ARBA00023235"/>
    </source>
</evidence>
<proteinExistence type="inferred from homology"/>
<comment type="similarity">
    <text evidence="12">Belongs to the helicase family. PriA subfamily.</text>
</comment>
<dbReference type="GO" id="GO:0008270">
    <property type="term" value="F:zinc ion binding"/>
    <property type="evidence" value="ECO:0007669"/>
    <property type="project" value="UniProtKB-UniRule"/>
</dbReference>
<feature type="binding site" evidence="12">
    <location>
        <position position="462"/>
    </location>
    <ligand>
        <name>Zn(2+)</name>
        <dbReference type="ChEBI" id="CHEBI:29105"/>
        <label>2</label>
    </ligand>
</feature>
<reference evidence="16" key="1">
    <citation type="journal article" date="2011" name="J. Bacteriol.">
        <title>Genome sequences of eight morphologically diverse alphaproteobacteria.</title>
        <authorList>
            <consortium name="US DOE Joint Genome Institute"/>
            <person name="Brown P.J."/>
            <person name="Kysela D.T."/>
            <person name="Buechlein A."/>
            <person name="Hemmerich C."/>
            <person name="Brun Y.V."/>
        </authorList>
    </citation>
    <scope>NUCLEOTIDE SEQUENCE [LARGE SCALE GENOMIC DNA]</scope>
    <source>
        <strain evidence="16">ATCC 17100 / ATH 3.1.1 / DSM 162 / LMG 4299</strain>
    </source>
</reference>
<dbReference type="Gene3D" id="3.40.50.300">
    <property type="entry name" value="P-loop containing nucleotide triphosphate hydrolases"/>
    <property type="match status" value="2"/>
</dbReference>
<dbReference type="SUPFAM" id="SSF52540">
    <property type="entry name" value="P-loop containing nucleoside triphosphate hydrolases"/>
    <property type="match status" value="1"/>
</dbReference>
<evidence type="ECO:0000256" key="11">
    <source>
        <dbReference type="ARBA" id="ARBA00048988"/>
    </source>
</evidence>
<dbReference type="GO" id="GO:0016887">
    <property type="term" value="F:ATP hydrolysis activity"/>
    <property type="evidence" value="ECO:0007669"/>
    <property type="project" value="RHEA"/>
</dbReference>
<dbReference type="InterPro" id="IPR042115">
    <property type="entry name" value="PriA_3primeBD_sf"/>
</dbReference>
<keyword evidence="7 12" id="KW-0862">Zinc</keyword>
<keyword evidence="10 12" id="KW-0413">Isomerase</keyword>
<feature type="binding site" evidence="12">
    <location>
        <position position="453"/>
    </location>
    <ligand>
        <name>Zn(2+)</name>
        <dbReference type="ChEBI" id="CHEBI:29105"/>
        <label>1</label>
    </ligand>
</feature>
<dbReference type="GO" id="GO:0006270">
    <property type="term" value="P:DNA replication initiation"/>
    <property type="evidence" value="ECO:0007669"/>
    <property type="project" value="TreeGrafter"/>
</dbReference>